<name>A0ABU6TMA7_9FABA</name>
<protein>
    <recommendedName>
        <fullName evidence="4">SUEL-type lectin domain-containing protein</fullName>
    </recommendedName>
</protein>
<dbReference type="Proteomes" id="UP001341840">
    <property type="component" value="Unassembled WGS sequence"/>
</dbReference>
<accession>A0ABU6TMA7</accession>
<feature type="region of interest" description="Disordered" evidence="1">
    <location>
        <begin position="54"/>
        <end position="83"/>
    </location>
</feature>
<reference evidence="2 3" key="1">
    <citation type="journal article" date="2023" name="Plants (Basel)">
        <title>Bridging the Gap: Combining Genomics and Transcriptomics Approaches to Understand Stylosanthes scabra, an Orphan Legume from the Brazilian Caatinga.</title>
        <authorList>
            <person name="Ferreira-Neto J.R.C."/>
            <person name="da Silva M.D."/>
            <person name="Binneck E."/>
            <person name="de Melo N.F."/>
            <person name="da Silva R.H."/>
            <person name="de Melo A.L.T.M."/>
            <person name="Pandolfi V."/>
            <person name="Bustamante F.O."/>
            <person name="Brasileiro-Vidal A.C."/>
            <person name="Benko-Iseppon A.M."/>
        </authorList>
    </citation>
    <scope>NUCLEOTIDE SEQUENCE [LARGE SCALE GENOMIC DNA]</scope>
    <source>
        <tissue evidence="2">Leaves</tissue>
    </source>
</reference>
<evidence type="ECO:0000313" key="2">
    <source>
        <dbReference type="EMBL" id="MED6148983.1"/>
    </source>
</evidence>
<evidence type="ECO:0008006" key="4">
    <source>
        <dbReference type="Google" id="ProtNLM"/>
    </source>
</evidence>
<sequence length="123" mass="13727">MEWRCENDDASEAMEFVTSRGTCKAHIGIMAKPLKCERRVNCEVVKTNEEWQCENGDASSKAMENGVMPPSQGIIPPPQDGSIHHVRQRTIDGVMKIWSVFSVQVSPVHECILIFTFSGFANS</sequence>
<keyword evidence="3" id="KW-1185">Reference proteome</keyword>
<organism evidence="2 3">
    <name type="scientific">Stylosanthes scabra</name>
    <dbReference type="NCBI Taxonomy" id="79078"/>
    <lineage>
        <taxon>Eukaryota</taxon>
        <taxon>Viridiplantae</taxon>
        <taxon>Streptophyta</taxon>
        <taxon>Embryophyta</taxon>
        <taxon>Tracheophyta</taxon>
        <taxon>Spermatophyta</taxon>
        <taxon>Magnoliopsida</taxon>
        <taxon>eudicotyledons</taxon>
        <taxon>Gunneridae</taxon>
        <taxon>Pentapetalae</taxon>
        <taxon>rosids</taxon>
        <taxon>fabids</taxon>
        <taxon>Fabales</taxon>
        <taxon>Fabaceae</taxon>
        <taxon>Papilionoideae</taxon>
        <taxon>50 kb inversion clade</taxon>
        <taxon>dalbergioids sensu lato</taxon>
        <taxon>Dalbergieae</taxon>
        <taxon>Pterocarpus clade</taxon>
        <taxon>Stylosanthes</taxon>
    </lineage>
</organism>
<gene>
    <name evidence="2" type="ORF">PIB30_058085</name>
</gene>
<proteinExistence type="predicted"/>
<comment type="caution">
    <text evidence="2">The sequence shown here is derived from an EMBL/GenBank/DDBJ whole genome shotgun (WGS) entry which is preliminary data.</text>
</comment>
<dbReference type="EMBL" id="JASCZI010091104">
    <property type="protein sequence ID" value="MED6148983.1"/>
    <property type="molecule type" value="Genomic_DNA"/>
</dbReference>
<evidence type="ECO:0000256" key="1">
    <source>
        <dbReference type="SAM" id="MobiDB-lite"/>
    </source>
</evidence>
<evidence type="ECO:0000313" key="3">
    <source>
        <dbReference type="Proteomes" id="UP001341840"/>
    </source>
</evidence>